<comment type="caution">
    <text evidence="1">The sequence shown here is derived from an EMBL/GenBank/DDBJ whole genome shotgun (WGS) entry which is preliminary data.</text>
</comment>
<sequence>MARFQQGSIISMMFSTQFSHLLIELTLSCYEIMEASAGYLFHCWLEEQNLSGVRRLYSSDISKLHASIGGNQKVGAALIGHWIEALQAHAWNLLRYHLLFKLFLQKRFC</sequence>
<reference evidence="1" key="1">
    <citation type="submission" date="2019-03" db="EMBL/GenBank/DDBJ databases">
        <title>Single cell metagenomics reveals metabolic interactions within the superorganism composed of flagellate Streblomastix strix and complex community of Bacteroidetes bacteria on its surface.</title>
        <authorList>
            <person name="Treitli S.C."/>
            <person name="Kolisko M."/>
            <person name="Husnik F."/>
            <person name="Keeling P."/>
            <person name="Hampl V."/>
        </authorList>
    </citation>
    <scope>NUCLEOTIDE SEQUENCE</scope>
    <source>
        <strain evidence="1">STM</strain>
    </source>
</reference>
<organism evidence="1">
    <name type="scientific">termite gut metagenome</name>
    <dbReference type="NCBI Taxonomy" id="433724"/>
    <lineage>
        <taxon>unclassified sequences</taxon>
        <taxon>metagenomes</taxon>
        <taxon>organismal metagenomes</taxon>
    </lineage>
</organism>
<protein>
    <submittedName>
        <fullName evidence="1">Uncharacterized protein</fullName>
    </submittedName>
</protein>
<proteinExistence type="predicted"/>
<dbReference type="AlphaFoldDB" id="A0A5J4RQL4"/>
<gene>
    <name evidence="1" type="ORF">EZS27_015622</name>
</gene>
<accession>A0A5J4RQL4</accession>
<dbReference type="EMBL" id="SNRY01000816">
    <property type="protein sequence ID" value="KAA6336216.1"/>
    <property type="molecule type" value="Genomic_DNA"/>
</dbReference>
<name>A0A5J4RQL4_9ZZZZ</name>
<evidence type="ECO:0000313" key="1">
    <source>
        <dbReference type="EMBL" id="KAA6336216.1"/>
    </source>
</evidence>